<keyword evidence="1" id="KW-0732">Signal</keyword>
<feature type="domain" description="DUF1553" evidence="3">
    <location>
        <begin position="676"/>
        <end position="921"/>
    </location>
</feature>
<evidence type="ECO:0000256" key="1">
    <source>
        <dbReference type="SAM" id="SignalP"/>
    </source>
</evidence>
<accession>M5U9L6</accession>
<evidence type="ECO:0000313" key="5">
    <source>
        <dbReference type="EMBL" id="EMI52683.1"/>
    </source>
</evidence>
<dbReference type="InterPro" id="IPR011444">
    <property type="entry name" value="DUF1549"/>
</dbReference>
<dbReference type="PANTHER" id="PTHR35889:SF3">
    <property type="entry name" value="F-BOX DOMAIN-CONTAINING PROTEIN"/>
    <property type="match status" value="1"/>
</dbReference>
<evidence type="ECO:0000313" key="6">
    <source>
        <dbReference type="Proteomes" id="UP000011885"/>
    </source>
</evidence>
<dbReference type="Pfam" id="PF07583">
    <property type="entry name" value="PSCyt2"/>
    <property type="match status" value="1"/>
</dbReference>
<comment type="caution">
    <text evidence="5">The sequence shown here is derived from an EMBL/GenBank/DDBJ whole genome shotgun (WGS) entry which is preliminary data.</text>
</comment>
<dbReference type="EMBL" id="ANOH01000411">
    <property type="protein sequence ID" value="EMI52683.1"/>
    <property type="molecule type" value="Genomic_DNA"/>
</dbReference>
<dbReference type="InterPro" id="IPR022655">
    <property type="entry name" value="DUF1553"/>
</dbReference>
<feature type="domain" description="DUF1549" evidence="2">
    <location>
        <begin position="179"/>
        <end position="383"/>
    </location>
</feature>
<feature type="signal peptide" evidence="1">
    <location>
        <begin position="1"/>
        <end position="19"/>
    </location>
</feature>
<name>M5U9L6_9BACT</name>
<evidence type="ECO:0000259" key="4">
    <source>
        <dbReference type="Pfam" id="PF07635"/>
    </source>
</evidence>
<evidence type="ECO:0000259" key="2">
    <source>
        <dbReference type="Pfam" id="PF07583"/>
    </source>
</evidence>
<dbReference type="PATRIC" id="fig|1263870.3.peg.6256"/>
<gene>
    <name evidence="5" type="ORF">RSSM_05900</name>
</gene>
<dbReference type="Pfam" id="PF07587">
    <property type="entry name" value="PSD1"/>
    <property type="match status" value="1"/>
</dbReference>
<organism evidence="5 6">
    <name type="scientific">Rhodopirellula sallentina SM41</name>
    <dbReference type="NCBI Taxonomy" id="1263870"/>
    <lineage>
        <taxon>Bacteria</taxon>
        <taxon>Pseudomonadati</taxon>
        <taxon>Planctomycetota</taxon>
        <taxon>Planctomycetia</taxon>
        <taxon>Pirellulales</taxon>
        <taxon>Pirellulaceae</taxon>
        <taxon>Rhodopirellula</taxon>
    </lineage>
</organism>
<dbReference type="InterPro" id="IPR011429">
    <property type="entry name" value="Cyt_c_Planctomycete-type"/>
</dbReference>
<dbReference type="RefSeq" id="WP_008687125.1">
    <property type="nucleotide sequence ID" value="NZ_ANOH01000411.1"/>
</dbReference>
<evidence type="ECO:0000259" key="3">
    <source>
        <dbReference type="Pfam" id="PF07587"/>
    </source>
</evidence>
<keyword evidence="6" id="KW-1185">Reference proteome</keyword>
<protein>
    <submittedName>
        <fullName evidence="5">Secreted protein containing DUF1549</fullName>
    </submittedName>
</protein>
<dbReference type="Pfam" id="PF07635">
    <property type="entry name" value="PSCyt1"/>
    <property type="match status" value="1"/>
</dbReference>
<dbReference type="OrthoDB" id="127107at2"/>
<sequence>MRQWLLVFACIVLTSPAIAQTDDRKQRRERYFENRVRPLLIAKCYECHSDVKQESGLRLDSREGILRGGDSGPAAVVSDPAESLLMQAMRYEGLEMPPDAPLEEEEIEVFQKWVRMGMHWPQESAPAAANLGDQEAIGKLAKNHWAFQPIRLPQLPEGVDDIRTAATASSNTAYPITSPIDAFINARLIDLELPAAAPADRRTLIRRATMDVTGLPPTPDEIDAFVNDPAPLMDAFEKVVDRLLASPHYGERWGRYWLDLARYADTQDWRAQADVRYPFAYTFRDYVIDSLNDDKPYDRFLTEQIAADQLGLPSDAPELAALGLITVGPRFRNNRLERAADQIDVLTRGLMGLTVACARCHDHKYDPIPIEDYYSLYGVFASCEIPAEFPDIANEPTDKQLERDFRKQLEQAQTAMTAYGKKLRREAIAALTKDCRPYFAGYYDMHVGSKKQIRAIVSKHKVEHTAMTPLANSLSQLTKQKGRVKHPVWGVWAESLSISEEQFQTQREALLAKWKSSEQINPHLRSAIVNTEPQTRQDVLNTYAKVFHGVLKRWQQLIKQSPDADRIHNGADEQIRRALLGNDGLFMLDEDAVVAASRLLGTGRRKLGDLQKAIGEVYATHPGAPPKAMVIRDKEKPINPFVMLRGEPARRGDRVPRRFVSIVAGQNADPFTRGSGRAELAAAIASADNPLTARVLVNRVWSKYFDHGLVDAADDFGLRSSPPSHPELLDWLAWEFMDHGWSLKWLHQTILSSAAYQRSSAASDRASEHDPENRYLSHQNRKRIDFEAMRDSMLAVSGKLDRRIGGRSVKLSQTPYSTRRTVYAYVDRVELDPMLRAFDFATPTTSTAQRSVTTVPQQSLFVMNHPFVIECAKELAALVRPSALTTDASTSQPNTAINKLFERVLGRNASPKEFTTLNAFLSVARQANETTTPVWQYGLGNDASNELTFEPLTHWTGQQYQFGDDFPDDQLGYVRLTAHGGNTPRDRNRTVVRRWVSPFNGAVRISGKLRHEREKGDGVYATVRCETVPSPPIWSAHNSESDTNIDRVRVTIGTTIDFVVSPGKNGSNDVFLWAPEIRCVDGPNPDKRWNASDDFAPPPVPPLDEWEQLAQALMLTNEFFYLD</sequence>
<reference evidence="5 6" key="1">
    <citation type="journal article" date="2013" name="Mar. Genomics">
        <title>Expression of sulfatases in Rhodopirellula baltica and the diversity of sulfatases in the genus Rhodopirellula.</title>
        <authorList>
            <person name="Wegner C.E."/>
            <person name="Richter-Heitmann T."/>
            <person name="Klindworth A."/>
            <person name="Klockow C."/>
            <person name="Richter M."/>
            <person name="Achstetter T."/>
            <person name="Glockner F.O."/>
            <person name="Harder J."/>
        </authorList>
    </citation>
    <scope>NUCLEOTIDE SEQUENCE [LARGE SCALE GENOMIC DNA]</scope>
    <source>
        <strain evidence="5 6">SM41</strain>
    </source>
</reference>
<dbReference type="PANTHER" id="PTHR35889">
    <property type="entry name" value="CYCLOINULO-OLIGOSACCHARIDE FRUCTANOTRANSFERASE-RELATED"/>
    <property type="match status" value="1"/>
</dbReference>
<proteinExistence type="predicted"/>
<dbReference type="AlphaFoldDB" id="M5U9L6"/>
<feature type="chain" id="PRO_5004073304" evidence="1">
    <location>
        <begin position="20"/>
        <end position="1123"/>
    </location>
</feature>
<dbReference type="Proteomes" id="UP000011885">
    <property type="component" value="Unassembled WGS sequence"/>
</dbReference>
<feature type="domain" description="Cytochrome C Planctomycete-type" evidence="4">
    <location>
        <begin position="44"/>
        <end position="99"/>
    </location>
</feature>